<dbReference type="InterPro" id="IPR051781">
    <property type="entry name" value="Metallo-dep_Hydrolase"/>
</dbReference>
<comment type="caution">
    <text evidence="1">The sequence shown here is derived from an EMBL/GenBank/DDBJ whole genome shotgun (WGS) entry which is preliminary data.</text>
</comment>
<protein>
    <submittedName>
        <fullName evidence="1">Imidazolonepropionase-like amidohydrolase</fullName>
    </submittedName>
</protein>
<dbReference type="Proteomes" id="UP001235712">
    <property type="component" value="Unassembled WGS sequence"/>
</dbReference>
<evidence type="ECO:0000313" key="2">
    <source>
        <dbReference type="Proteomes" id="UP001235712"/>
    </source>
</evidence>
<dbReference type="PANTHER" id="PTHR43135">
    <property type="entry name" value="ALPHA-D-RIBOSE 1-METHYLPHOSPHONATE 5-TRIPHOSPHATE DIPHOSPHATASE"/>
    <property type="match status" value="1"/>
</dbReference>
<sequence length="288" mass="29813">MPTTLPGIVDAHVHLGLVDHALLATSAVVEVHDLGWVPGARAGWAADLHPAVRVETAGPFHTAPGGYPKGRTWAPDASVREITDAGDALTAVADAIAAGACTLKVTLHTGGPRLSEHLLHTLVQAAHAAGLGVSAHAEGEGQAVAAFEAGADVLVHTPWTETLDDATVTAMAARMTWISTFTIHEPPARKVALGNARRFVAAGGRLRYGTDMGNGPTPVGVNEAEILALGEAGLEGEALLTALTGGPGPRPDRLLHHDLPRPHTAHECAVWFSTARRLTVAPAEVLPR</sequence>
<dbReference type="PANTHER" id="PTHR43135:SF3">
    <property type="entry name" value="ALPHA-D-RIBOSE 1-METHYLPHOSPHONATE 5-TRIPHOSPHATE DIPHOSPHATASE"/>
    <property type="match status" value="1"/>
</dbReference>
<reference evidence="1 2" key="1">
    <citation type="submission" date="2023-07" db="EMBL/GenBank/DDBJ databases">
        <title>Sequencing the genomes of 1000 actinobacteria strains.</title>
        <authorList>
            <person name="Klenk H.-P."/>
        </authorList>
    </citation>
    <scope>NUCLEOTIDE SEQUENCE [LARGE SCALE GENOMIC DNA]</scope>
    <source>
        <strain evidence="1 2">DSM 44388</strain>
    </source>
</reference>
<accession>A0ABT9PAT2</accession>
<dbReference type="EMBL" id="JAUSQZ010000001">
    <property type="protein sequence ID" value="MDP9829794.1"/>
    <property type="molecule type" value="Genomic_DNA"/>
</dbReference>
<gene>
    <name evidence="1" type="ORF">J2S57_005543</name>
</gene>
<dbReference type="SUPFAM" id="SSF51556">
    <property type="entry name" value="Metallo-dependent hydrolases"/>
    <property type="match status" value="1"/>
</dbReference>
<proteinExistence type="predicted"/>
<dbReference type="Gene3D" id="3.20.20.140">
    <property type="entry name" value="Metal-dependent hydrolases"/>
    <property type="match status" value="1"/>
</dbReference>
<evidence type="ECO:0000313" key="1">
    <source>
        <dbReference type="EMBL" id="MDP9829794.1"/>
    </source>
</evidence>
<dbReference type="InterPro" id="IPR032466">
    <property type="entry name" value="Metal_Hydrolase"/>
</dbReference>
<organism evidence="1 2">
    <name type="scientific">Kineosporia succinea</name>
    <dbReference type="NCBI Taxonomy" id="84632"/>
    <lineage>
        <taxon>Bacteria</taxon>
        <taxon>Bacillati</taxon>
        <taxon>Actinomycetota</taxon>
        <taxon>Actinomycetes</taxon>
        <taxon>Kineosporiales</taxon>
        <taxon>Kineosporiaceae</taxon>
        <taxon>Kineosporia</taxon>
    </lineage>
</organism>
<keyword evidence="2" id="KW-1185">Reference proteome</keyword>
<dbReference type="RefSeq" id="WP_307248317.1">
    <property type="nucleotide sequence ID" value="NZ_JAUSQZ010000001.1"/>
</dbReference>
<name>A0ABT9PAT2_9ACTN</name>